<evidence type="ECO:0000313" key="4">
    <source>
        <dbReference type="EMBL" id="QRC99731.1"/>
    </source>
</evidence>
<reference evidence="5" key="1">
    <citation type="journal article" date="2021" name="BMC Genomics">
        <title>Chromosome-level genome assembly and manually-curated proteome of model necrotroph Parastagonospora nodorum Sn15 reveals a genome-wide trove of candidate effector homologs, and redundancy of virulence-related functions within an accessory chromosome.</title>
        <authorList>
            <person name="Bertazzoni S."/>
            <person name="Jones D.A.B."/>
            <person name="Phan H.T."/>
            <person name="Tan K.-C."/>
            <person name="Hane J.K."/>
        </authorList>
    </citation>
    <scope>NUCLEOTIDE SEQUENCE [LARGE SCALE GENOMIC DNA]</scope>
    <source>
        <strain evidence="5">SN15 / ATCC MYA-4574 / FGSC 10173)</strain>
    </source>
</reference>
<dbReference type="EMBL" id="CP069032">
    <property type="protein sequence ID" value="QRC99731.1"/>
    <property type="molecule type" value="Genomic_DNA"/>
</dbReference>
<evidence type="ECO:0000313" key="5">
    <source>
        <dbReference type="Proteomes" id="UP000663193"/>
    </source>
</evidence>
<feature type="region of interest" description="Disordered" evidence="1">
    <location>
        <begin position="186"/>
        <end position="306"/>
    </location>
</feature>
<name>A0A7U2F6X8_PHANO</name>
<keyword evidence="5" id="KW-1185">Reference proteome</keyword>
<evidence type="ECO:0000313" key="3">
    <source>
        <dbReference type="EMBL" id="QRC96447.1"/>
    </source>
</evidence>
<feature type="compositionally biased region" description="Polar residues" evidence="1">
    <location>
        <begin position="279"/>
        <end position="297"/>
    </location>
</feature>
<evidence type="ECO:0000256" key="1">
    <source>
        <dbReference type="SAM" id="MobiDB-lite"/>
    </source>
</evidence>
<sequence length="620" mass="68241">MTDSPRARTPINPSAVLYEQSAARPGLPAEVGNMDLDFVPGVAFIPDVHMADSLRARTPINPSAVLYEQAAARTGLPAEVGNMDLDFVPGVAFIPDVHMADSLRARTPINPSAVLYEQAAARTGLPAEVGNISPRARTLINPSAVLYEQADARSGLPAEVGIMDLDFVPGVAFDAMGNVELTGDLPGDADRVNNNNNNVAPTPQFSPTALLNPRSLASKRPASSGSDLDRGRTDPTIAGQISLVEQLHNVQERTASPAKRIKTDEDRKKSTHRQGFNGGSSLELQKTSSQAPSQTGPSIDLTMSDDDDVQLVGDNMEELICVGKVKHTYVQAHTVPYPDPKKYLGNSGQQGRIKVSFRRAGNNRNNLNIMVTDPTGREFGRVDMKSSTGLCPLIDGAKANGLIWMAWTDIRRKQAGEGPPGSPFSGLISMTLQLYCKRKWAHDIGKFHKGKNIQLLRPVFELQRYDYYNPQDGDSLTRIQAIDPSFQTDQFTQQGPTPGEPGSIYVLRSVDEIRADVADVFDTVVSKSDEVPTREPSSHIKTELYPHQKQALYFMWDKEQDHSAEEHDQRKDTLWAPRLRDNGRKFYRLVITGEDTHCKQTIKKAYIMSPERASLILFMT</sequence>
<proteinExistence type="predicted"/>
<dbReference type="OrthoDB" id="448448at2759"/>
<dbReference type="Proteomes" id="UP000663193">
    <property type="component" value="Chromosome 10"/>
</dbReference>
<dbReference type="Proteomes" id="UP000663193">
    <property type="component" value="Chromosome 6"/>
</dbReference>
<organism evidence="4 5">
    <name type="scientific">Phaeosphaeria nodorum (strain SN15 / ATCC MYA-4574 / FGSC 10173)</name>
    <name type="common">Glume blotch fungus</name>
    <name type="synonym">Parastagonospora nodorum</name>
    <dbReference type="NCBI Taxonomy" id="321614"/>
    <lineage>
        <taxon>Eukaryota</taxon>
        <taxon>Fungi</taxon>
        <taxon>Dikarya</taxon>
        <taxon>Ascomycota</taxon>
        <taxon>Pezizomycotina</taxon>
        <taxon>Dothideomycetes</taxon>
        <taxon>Pleosporomycetidae</taxon>
        <taxon>Pleosporales</taxon>
        <taxon>Pleosporineae</taxon>
        <taxon>Phaeosphaeriaceae</taxon>
        <taxon>Parastagonospora</taxon>
    </lineage>
</organism>
<dbReference type="AlphaFoldDB" id="A0A7U2F6X8"/>
<dbReference type="VEuPathDB" id="FungiDB:JI435_413880"/>
<feature type="compositionally biased region" description="Polar residues" evidence="1">
    <location>
        <begin position="199"/>
        <end position="209"/>
    </location>
</feature>
<gene>
    <name evidence="4" type="ORF">JI435_413880</name>
    <name evidence="2" type="ORF">JI435_428030</name>
    <name evidence="3" type="ORF">JI435_433670</name>
</gene>
<accession>A0A7U2F6X8</accession>
<dbReference type="VEuPathDB" id="FungiDB:JI435_433670"/>
<dbReference type="EMBL" id="CP069028">
    <property type="protein sequence ID" value="QRC96447.1"/>
    <property type="molecule type" value="Genomic_DNA"/>
</dbReference>
<protein>
    <submittedName>
        <fullName evidence="4">Uncharacterized protein</fullName>
    </submittedName>
</protein>
<dbReference type="VEuPathDB" id="FungiDB:JI435_428030"/>
<dbReference type="Proteomes" id="UP000663193">
    <property type="component" value="Chromosome 2"/>
</dbReference>
<reference evidence="4" key="2">
    <citation type="submission" date="2021-01" db="EMBL/GenBank/DDBJ databases">
        <title>Chromosome-level genome assembly and manually-curated proteome of model necrotroph Parastagonospora nodorum Sn15 reveals a genome-wide trove of effector-like homologs, and redundancy of virulence-related functions within an accessory chromosome.</title>
        <authorList>
            <person name="Bertazzoni S."/>
            <person name="Jones D.A.B."/>
            <person name="Phan H.T."/>
            <person name="Tan K.-C."/>
            <person name="Hane J."/>
        </authorList>
    </citation>
    <scope>NUCLEOTIDE SEQUENCE</scope>
    <source>
        <strain evidence="4">SN15</strain>
    </source>
</reference>
<evidence type="ECO:0000313" key="2">
    <source>
        <dbReference type="EMBL" id="QRC92204.1"/>
    </source>
</evidence>
<dbReference type="EMBL" id="CP069024">
    <property type="protein sequence ID" value="QRC92204.1"/>
    <property type="molecule type" value="Genomic_DNA"/>
</dbReference>